<accession>A0A915EE43</accession>
<dbReference type="Gene3D" id="1.20.1070.10">
    <property type="entry name" value="Rhodopsin 7-helix transmembrane proteins"/>
    <property type="match status" value="1"/>
</dbReference>
<dbReference type="AlphaFoldDB" id="A0A915EE43"/>
<feature type="domain" description="7TM GPCR serpentine receptor class x (Srx)" evidence="3">
    <location>
        <begin position="15"/>
        <end position="119"/>
    </location>
</feature>
<feature type="compositionally biased region" description="Basic and acidic residues" evidence="1">
    <location>
        <begin position="457"/>
        <end position="475"/>
    </location>
</feature>
<keyword evidence="4" id="KW-1185">Reference proteome</keyword>
<protein>
    <submittedName>
        <fullName evidence="5">7TM GPCR serpentine receptor class x (Srx) domain-containing protein</fullName>
    </submittedName>
</protein>
<name>A0A915EE43_9BILA</name>
<dbReference type="InterPro" id="IPR005312">
    <property type="entry name" value="DUF1759"/>
</dbReference>
<dbReference type="WBParaSite" id="jg490.1">
    <property type="protein sequence ID" value="jg490.1"/>
    <property type="gene ID" value="jg490"/>
</dbReference>
<evidence type="ECO:0000256" key="2">
    <source>
        <dbReference type="SAM" id="Phobius"/>
    </source>
</evidence>
<feature type="transmembrane region" description="Helical" evidence="2">
    <location>
        <begin position="89"/>
        <end position="109"/>
    </location>
</feature>
<dbReference type="CDD" id="cd00637">
    <property type="entry name" value="7tm_classA_rhodopsin-like"/>
    <property type="match status" value="1"/>
</dbReference>
<evidence type="ECO:0000256" key="1">
    <source>
        <dbReference type="SAM" id="MobiDB-lite"/>
    </source>
</evidence>
<dbReference type="Proteomes" id="UP000887574">
    <property type="component" value="Unplaced"/>
</dbReference>
<feature type="compositionally biased region" description="Polar residues" evidence="1">
    <location>
        <begin position="476"/>
        <end position="485"/>
    </location>
</feature>
<feature type="transmembrane region" description="Helical" evidence="2">
    <location>
        <begin position="49"/>
        <end position="69"/>
    </location>
</feature>
<evidence type="ECO:0000313" key="4">
    <source>
        <dbReference type="Proteomes" id="UP000887574"/>
    </source>
</evidence>
<reference evidence="5" key="1">
    <citation type="submission" date="2022-11" db="UniProtKB">
        <authorList>
            <consortium name="WormBaseParasite"/>
        </authorList>
    </citation>
    <scope>IDENTIFICATION</scope>
</reference>
<sequence length="522" mass="59562">MENDIPPEVRIGLVSLYQEISDVFVMCRFIWLAVEILNNKTLDVSAKFFLLLFRLMFYTFHVHVFLIAVNRACAIFSPMRYKQIWTQKFTFICTFFCWIMSSVVAYCMGKMDCKKLFPRIKISSAIKLPLHAEVKQLLQNRNEDDEQLFQAEARSLRSRLINVINLLDRQNTKWAKYIADQPTPAERETANQEYLAQTEQDDSFTAALDRGREALESLEAEIRDELSTATGATTPPNGDLIQPNQEDQHFLSDDLSSLNLHPNRRQVQAPTAQAQVRLPTMQMIYFDGSPQNWSAFYEMFTSTIGNQPIGDVQKLLYLLSLLQGEAKASIQGFAVSSANYPIVLQYLKDRFGQTKVLAETLQAELITMPSAKETIDSLRKTSEAIERICRQLKQLGHSDEHPLMSTTIKSKFPKQILLKIAEKEAHLGIKFTVSQLRDNLQQVISIKAEVQRSTQLLKEDSSSTSKPEKKARPTEQTRAFSVTTKAENKPKNKCFLCDAGIHWVSDCKTVSSPEDRRKRLAT</sequence>
<evidence type="ECO:0000259" key="3">
    <source>
        <dbReference type="Pfam" id="PF10328"/>
    </source>
</evidence>
<evidence type="ECO:0000313" key="5">
    <source>
        <dbReference type="WBParaSite" id="jg490.1"/>
    </source>
</evidence>
<proteinExistence type="predicted"/>
<dbReference type="Pfam" id="PF10328">
    <property type="entry name" value="7TM_GPCR_Srx"/>
    <property type="match status" value="1"/>
</dbReference>
<keyword evidence="2" id="KW-1133">Transmembrane helix</keyword>
<feature type="region of interest" description="Disordered" evidence="1">
    <location>
        <begin position="455"/>
        <end position="486"/>
    </location>
</feature>
<keyword evidence="2" id="KW-0472">Membrane</keyword>
<dbReference type="Pfam" id="PF03564">
    <property type="entry name" value="DUF1759"/>
    <property type="match status" value="1"/>
</dbReference>
<organism evidence="4 5">
    <name type="scientific">Ditylenchus dipsaci</name>
    <dbReference type="NCBI Taxonomy" id="166011"/>
    <lineage>
        <taxon>Eukaryota</taxon>
        <taxon>Metazoa</taxon>
        <taxon>Ecdysozoa</taxon>
        <taxon>Nematoda</taxon>
        <taxon>Chromadorea</taxon>
        <taxon>Rhabditida</taxon>
        <taxon>Tylenchina</taxon>
        <taxon>Tylenchomorpha</taxon>
        <taxon>Sphaerularioidea</taxon>
        <taxon>Anguinidae</taxon>
        <taxon>Anguininae</taxon>
        <taxon>Ditylenchus</taxon>
    </lineage>
</organism>
<dbReference type="InterPro" id="IPR019430">
    <property type="entry name" value="7TM_GPCR_serpentine_rcpt_Srx"/>
</dbReference>
<keyword evidence="2" id="KW-0812">Transmembrane</keyword>
<dbReference type="SUPFAM" id="SSF81321">
    <property type="entry name" value="Family A G protein-coupled receptor-like"/>
    <property type="match status" value="1"/>
</dbReference>
<dbReference type="PANTHER" id="PTHR47331">
    <property type="entry name" value="PHD-TYPE DOMAIN-CONTAINING PROTEIN"/>
    <property type="match status" value="1"/>
</dbReference>